<dbReference type="GO" id="GO:0046872">
    <property type="term" value="F:metal ion binding"/>
    <property type="evidence" value="ECO:0007669"/>
    <property type="project" value="UniProtKB-UniRule"/>
</dbReference>
<keyword evidence="7 10" id="KW-0408">Iron</keyword>
<dbReference type="GO" id="GO:0006270">
    <property type="term" value="P:DNA replication initiation"/>
    <property type="evidence" value="ECO:0007669"/>
    <property type="project" value="TreeGrafter"/>
</dbReference>
<dbReference type="Proteomes" id="UP000279259">
    <property type="component" value="Unassembled WGS sequence"/>
</dbReference>
<keyword evidence="4 10" id="KW-0639">Primosome</keyword>
<feature type="binding site" evidence="11">
    <location>
        <position position="475"/>
    </location>
    <ligand>
        <name>[4Fe-4S] cluster</name>
        <dbReference type="ChEBI" id="CHEBI:49883"/>
    </ligand>
</feature>
<evidence type="ECO:0000256" key="3">
    <source>
        <dbReference type="ARBA" id="ARBA00022485"/>
    </source>
</evidence>
<comment type="cofactor">
    <cofactor evidence="10">
        <name>[4Fe-4S] cluster</name>
        <dbReference type="ChEBI" id="CHEBI:49883"/>
    </cofactor>
    <text evidence="10">Binds 1 [4Fe-4S] cluster.</text>
</comment>
<evidence type="ECO:0000256" key="5">
    <source>
        <dbReference type="ARBA" id="ARBA00022705"/>
    </source>
</evidence>
<dbReference type="InterPro" id="IPR058560">
    <property type="entry name" value="DNA_primase_C"/>
</dbReference>
<feature type="binding site" evidence="11">
    <location>
        <position position="519"/>
    </location>
    <ligand>
        <name>[4Fe-4S] cluster</name>
        <dbReference type="ChEBI" id="CHEBI:49883"/>
    </ligand>
</feature>
<dbReference type="GO" id="GO:0005658">
    <property type="term" value="C:alpha DNA polymerase:primase complex"/>
    <property type="evidence" value="ECO:0007669"/>
    <property type="project" value="UniProtKB-ARBA"/>
</dbReference>
<dbReference type="GO" id="GO:0006269">
    <property type="term" value="P:DNA replication, synthesis of primer"/>
    <property type="evidence" value="ECO:0007669"/>
    <property type="project" value="UniProtKB-KW"/>
</dbReference>
<dbReference type="Pfam" id="PF04104">
    <property type="entry name" value="DNA_primase_lrg"/>
    <property type="match status" value="2"/>
</dbReference>
<evidence type="ECO:0000256" key="2">
    <source>
        <dbReference type="ARBA" id="ARBA00019038"/>
    </source>
</evidence>
<feature type="compositionally biased region" description="Basic and acidic residues" evidence="12">
    <location>
        <begin position="533"/>
        <end position="567"/>
    </location>
</feature>
<protein>
    <recommendedName>
        <fullName evidence="2 10">DNA primase large subunit</fullName>
    </recommendedName>
</protein>
<feature type="binding site" evidence="11">
    <location>
        <position position="458"/>
    </location>
    <ligand>
        <name>[4Fe-4S] cluster</name>
        <dbReference type="ChEBI" id="CHEBI:49883"/>
    </ligand>
</feature>
<feature type="region of interest" description="Disordered" evidence="12">
    <location>
        <begin position="376"/>
        <end position="399"/>
    </location>
</feature>
<evidence type="ECO:0000256" key="8">
    <source>
        <dbReference type="ARBA" id="ARBA00023014"/>
    </source>
</evidence>
<dbReference type="SUPFAM" id="SSF140914">
    <property type="entry name" value="PriB N-terminal domain-like"/>
    <property type="match status" value="1"/>
</dbReference>
<dbReference type="PIRSF" id="PIRSF009449">
    <property type="entry name" value="DNA_primase_large_subunit"/>
    <property type="match status" value="1"/>
</dbReference>
<evidence type="ECO:0000313" key="15">
    <source>
        <dbReference type="Proteomes" id="UP000279259"/>
    </source>
</evidence>
<evidence type="ECO:0000256" key="7">
    <source>
        <dbReference type="ARBA" id="ARBA00023004"/>
    </source>
</evidence>
<evidence type="ECO:0000256" key="9">
    <source>
        <dbReference type="ARBA" id="ARBA00023125"/>
    </source>
</evidence>
<dbReference type="GO" id="GO:0003677">
    <property type="term" value="F:DNA binding"/>
    <property type="evidence" value="ECO:0007669"/>
    <property type="project" value="UniProtKB-UniRule"/>
</dbReference>
<feature type="region of interest" description="Disordered" evidence="12">
    <location>
        <begin position="533"/>
        <end position="575"/>
    </location>
</feature>
<evidence type="ECO:0000256" key="11">
    <source>
        <dbReference type="PIRSR" id="PIRSR009449-1"/>
    </source>
</evidence>
<dbReference type="InterPro" id="IPR007238">
    <property type="entry name" value="DNA_primase_lsu_euk/arc"/>
</dbReference>
<dbReference type="STRING" id="1890683.A0A427YMB4"/>
<dbReference type="PANTHER" id="PTHR10537:SF3">
    <property type="entry name" value="DNA PRIMASE LARGE SUBUNIT"/>
    <property type="match status" value="1"/>
</dbReference>
<evidence type="ECO:0000256" key="6">
    <source>
        <dbReference type="ARBA" id="ARBA00022723"/>
    </source>
</evidence>
<dbReference type="Gene3D" id="1.20.930.80">
    <property type="match status" value="1"/>
</dbReference>
<proteinExistence type="inferred from homology"/>
<gene>
    <name evidence="14" type="ORF">EHS25_008683</name>
</gene>
<organism evidence="14 15">
    <name type="scientific">Saitozyma podzolica</name>
    <dbReference type="NCBI Taxonomy" id="1890683"/>
    <lineage>
        <taxon>Eukaryota</taxon>
        <taxon>Fungi</taxon>
        <taxon>Dikarya</taxon>
        <taxon>Basidiomycota</taxon>
        <taxon>Agaricomycotina</taxon>
        <taxon>Tremellomycetes</taxon>
        <taxon>Tremellales</taxon>
        <taxon>Trimorphomycetaceae</taxon>
        <taxon>Saitozyma</taxon>
    </lineage>
</organism>
<keyword evidence="5 10" id="KW-0235">DNA replication</keyword>
<keyword evidence="6 10" id="KW-0479">Metal-binding</keyword>
<comment type="similarity">
    <text evidence="1 10">Belongs to the eukaryotic-type primase large subunit family.</text>
</comment>
<keyword evidence="8 10" id="KW-0411">Iron-sulfur</keyword>
<feature type="domain" description="DNA primase large subunit C-terminal" evidence="13">
    <location>
        <begin position="299"/>
        <end position="386"/>
    </location>
</feature>
<keyword evidence="3 10" id="KW-0004">4Fe-4S</keyword>
<evidence type="ECO:0000256" key="10">
    <source>
        <dbReference type="PIRNR" id="PIRNR009449"/>
    </source>
</evidence>
<dbReference type="InterPro" id="IPR016558">
    <property type="entry name" value="DNA_primase_lsu_euk"/>
</dbReference>
<dbReference type="Pfam" id="PF26466">
    <property type="entry name" value="DNA_primase_lrg_N"/>
    <property type="match status" value="1"/>
</dbReference>
<evidence type="ECO:0000313" key="14">
    <source>
        <dbReference type="EMBL" id="RSH92268.1"/>
    </source>
</evidence>
<accession>A0A427YMB4</accession>
<evidence type="ECO:0000259" key="13">
    <source>
        <dbReference type="Pfam" id="PF04104"/>
    </source>
</evidence>
<dbReference type="GO" id="GO:0051539">
    <property type="term" value="F:4 iron, 4 sulfur cluster binding"/>
    <property type="evidence" value="ECO:0007669"/>
    <property type="project" value="UniProtKB-UniRule"/>
</dbReference>
<evidence type="ECO:0000256" key="4">
    <source>
        <dbReference type="ARBA" id="ARBA00022515"/>
    </source>
</evidence>
<keyword evidence="15" id="KW-1185">Reference proteome</keyword>
<sequence>MFKPTTRHNIPASSDPRLEVKLNKRASGVGSSGRWPYRLNFYDRPPTLDITLEEFETCAISRLRVLSHIESLSHRSLPYAQLSAAISTYLKQHLPLASNTARNVNTDEERRRDEIGHWVLRLAFCRSPDLRSRFVRSETSLFRHRFETDDVSERSAFLRSLQLDWQQVDESEKAMYADQLKGCMAWGSKEDAFRAETWFKVPWYNVPDLVGSRRVFIRGGMAYVPQSQQISLVLQAFSARLEKALELTAKNLPRLDEDERLGPVIDHLAASFLSGLGAAEYQSSENSSGSVVTADMVDDVARKHFPPCMRNVYERLKKDHHLKHFGRLQLVLFLKGIGLPLDEAIPFWRKMYGASMSDDKFNKEYKYNIRHSYGQEGRRANYPPKSSPPSPESSQLVYSRSTRGLHLDPSIRVSSVESRFPSLESRAIVSLFKSFGNLRRIADPSVDPTLTPLPLRSCQQILTQNQPGTQDSHGCPFRHFSPDNLQSFLLSSYPQLERSSPEMRDIMDSVKSAHYHVACTRVFEVTHGLKKGDGLGKDAESVSHPNKYTDRSRELEREKLDALKPKEEADDLMQG</sequence>
<keyword evidence="9 10" id="KW-0238">DNA-binding</keyword>
<dbReference type="FunFam" id="1.20.930.80:FF:000001">
    <property type="entry name" value="DNA primase large subunit"/>
    <property type="match status" value="1"/>
</dbReference>
<dbReference type="CDD" id="cd07322">
    <property type="entry name" value="PriL_PriS_Eukaryotic"/>
    <property type="match status" value="1"/>
</dbReference>
<dbReference type="PANTHER" id="PTHR10537">
    <property type="entry name" value="DNA PRIMASE LARGE SUBUNIT"/>
    <property type="match status" value="1"/>
</dbReference>
<name>A0A427YMB4_9TREE</name>
<comment type="function">
    <text evidence="10">DNA primase is the polymerase that synthesizes small RNA primers for the Okazaki fragments made during discontinuous DNA replication.</text>
</comment>
<evidence type="ECO:0000256" key="12">
    <source>
        <dbReference type="SAM" id="MobiDB-lite"/>
    </source>
</evidence>
<dbReference type="AlphaFoldDB" id="A0A427YMB4"/>
<evidence type="ECO:0000256" key="1">
    <source>
        <dbReference type="ARBA" id="ARBA00010564"/>
    </source>
</evidence>
<comment type="caution">
    <text evidence="14">The sequence shown here is derived from an EMBL/GenBank/DDBJ whole genome shotgun (WGS) entry which is preliminary data.</text>
</comment>
<dbReference type="EMBL" id="RSCD01000006">
    <property type="protein sequence ID" value="RSH92268.1"/>
    <property type="molecule type" value="Genomic_DNA"/>
</dbReference>
<reference evidence="14 15" key="1">
    <citation type="submission" date="2018-11" db="EMBL/GenBank/DDBJ databases">
        <title>Genome sequence of Saitozyma podzolica DSM 27192.</title>
        <authorList>
            <person name="Aliyu H."/>
            <person name="Gorte O."/>
            <person name="Ochsenreither K."/>
        </authorList>
    </citation>
    <scope>NUCLEOTIDE SEQUENCE [LARGE SCALE GENOMIC DNA]</scope>
    <source>
        <strain evidence="14 15">DSM 27192</strain>
    </source>
</reference>
<feature type="domain" description="DNA primase large subunit C-terminal" evidence="13">
    <location>
        <begin position="455"/>
        <end position="548"/>
    </location>
</feature>
<dbReference type="OrthoDB" id="421393at2759"/>
<feature type="binding site" evidence="11">
    <location>
        <position position="308"/>
    </location>
    <ligand>
        <name>[4Fe-4S] cluster</name>
        <dbReference type="ChEBI" id="CHEBI:49883"/>
    </ligand>
</feature>